<keyword evidence="12" id="KW-1185">Reference proteome</keyword>
<evidence type="ECO:0000256" key="5">
    <source>
        <dbReference type="ARBA" id="ARBA00022840"/>
    </source>
</evidence>
<evidence type="ECO:0000259" key="10">
    <source>
        <dbReference type="PROSITE" id="PS51285"/>
    </source>
</evidence>
<evidence type="ECO:0000256" key="4">
    <source>
        <dbReference type="ARBA" id="ARBA00022777"/>
    </source>
</evidence>
<feature type="compositionally biased region" description="Acidic residues" evidence="8">
    <location>
        <begin position="216"/>
        <end position="225"/>
    </location>
</feature>
<feature type="non-terminal residue" evidence="11">
    <location>
        <position position="1"/>
    </location>
</feature>
<evidence type="ECO:0000256" key="8">
    <source>
        <dbReference type="SAM" id="MobiDB-lite"/>
    </source>
</evidence>
<comment type="caution">
    <text evidence="11">The sequence shown here is derived from an EMBL/GenBank/DDBJ whole genome shotgun (WGS) entry which is preliminary data.</text>
</comment>
<feature type="domain" description="Protein kinase" evidence="9">
    <location>
        <begin position="16"/>
        <end position="235"/>
    </location>
</feature>
<comment type="similarity">
    <text evidence="7">Belongs to the protein kinase superfamily.</text>
</comment>
<dbReference type="PROSITE" id="PS50011">
    <property type="entry name" value="PROTEIN_KINASE_DOM"/>
    <property type="match status" value="1"/>
</dbReference>
<evidence type="ECO:0000256" key="1">
    <source>
        <dbReference type="ARBA" id="ARBA00022527"/>
    </source>
</evidence>
<feature type="compositionally biased region" description="Polar residues" evidence="8">
    <location>
        <begin position="203"/>
        <end position="215"/>
    </location>
</feature>
<dbReference type="InterPro" id="IPR017441">
    <property type="entry name" value="Protein_kinase_ATP_BS"/>
</dbReference>
<reference evidence="11 12" key="1">
    <citation type="submission" date="2021-06" db="EMBL/GenBank/DDBJ databases">
        <authorList>
            <person name="Palmer J.M."/>
        </authorList>
    </citation>
    <scope>NUCLEOTIDE SEQUENCE [LARGE SCALE GENOMIC DNA]</scope>
    <source>
        <strain evidence="11 12">GA_2019</strain>
        <tissue evidence="11">Muscle</tissue>
    </source>
</reference>
<dbReference type="InterPro" id="IPR000961">
    <property type="entry name" value="AGC-kinase_C"/>
</dbReference>
<keyword evidence="3 6" id="KW-0547">Nucleotide-binding</keyword>
<dbReference type="Gene3D" id="1.10.510.10">
    <property type="entry name" value="Transferase(Phosphotransferase) domain 1"/>
    <property type="match status" value="2"/>
</dbReference>
<organism evidence="11 12">
    <name type="scientific">Goodea atripinnis</name>
    <dbReference type="NCBI Taxonomy" id="208336"/>
    <lineage>
        <taxon>Eukaryota</taxon>
        <taxon>Metazoa</taxon>
        <taxon>Chordata</taxon>
        <taxon>Craniata</taxon>
        <taxon>Vertebrata</taxon>
        <taxon>Euteleostomi</taxon>
        <taxon>Actinopterygii</taxon>
        <taxon>Neopterygii</taxon>
        <taxon>Teleostei</taxon>
        <taxon>Neoteleostei</taxon>
        <taxon>Acanthomorphata</taxon>
        <taxon>Ovalentaria</taxon>
        <taxon>Atherinomorphae</taxon>
        <taxon>Cyprinodontiformes</taxon>
        <taxon>Goodeidae</taxon>
        <taxon>Goodea</taxon>
    </lineage>
</organism>
<keyword evidence="4 11" id="KW-0418">Kinase</keyword>
<feature type="region of interest" description="Disordered" evidence="8">
    <location>
        <begin position="200"/>
        <end position="235"/>
    </location>
</feature>
<keyword evidence="2" id="KW-0808">Transferase</keyword>
<feature type="binding site" evidence="6">
    <location>
        <position position="46"/>
    </location>
    <ligand>
        <name>ATP</name>
        <dbReference type="ChEBI" id="CHEBI:30616"/>
    </ligand>
</feature>
<feature type="domain" description="AGC-kinase C-terminal" evidence="10">
    <location>
        <begin position="184"/>
        <end position="235"/>
    </location>
</feature>
<dbReference type="InterPro" id="IPR011009">
    <property type="entry name" value="Kinase-like_dom_sf"/>
</dbReference>
<dbReference type="Pfam" id="PF00069">
    <property type="entry name" value="Pkinase"/>
    <property type="match status" value="1"/>
</dbReference>
<sequence length="235" mass="26868">YEAENAFFSSLKLNDFNIIDTLGVGGFGRVELVQLKNEESKTFAMKILKKRHIVDTRQQEHIRAEKHIMTEAHSDFIVRGSFDDSTTRFYTGCVVEAFSYLHAKGIIYRDLKPENLILDSRGYAKLVDFGFAKKIGFCKKTWTFCGTPEYVAPEIILNKGHDVSADYWSLGILMYELLTGRWFEGFNWDGLRKGTLTPPITPKVSSPIDTSNFDNFSEDTDEPPPDDNSGWDYDF</sequence>
<evidence type="ECO:0000256" key="6">
    <source>
        <dbReference type="PROSITE-ProRule" id="PRU10141"/>
    </source>
</evidence>
<dbReference type="Proteomes" id="UP001476798">
    <property type="component" value="Unassembled WGS sequence"/>
</dbReference>
<accession>A0ABV0MZT0</accession>
<evidence type="ECO:0000259" key="9">
    <source>
        <dbReference type="PROSITE" id="PS50011"/>
    </source>
</evidence>
<dbReference type="SMART" id="SM00133">
    <property type="entry name" value="S_TK_X"/>
    <property type="match status" value="1"/>
</dbReference>
<dbReference type="PANTHER" id="PTHR24353">
    <property type="entry name" value="CYCLIC NUCLEOTIDE-DEPENDENT PROTEIN KINASE"/>
    <property type="match status" value="1"/>
</dbReference>
<keyword evidence="1 7" id="KW-0723">Serine/threonine-protein kinase</keyword>
<evidence type="ECO:0000256" key="7">
    <source>
        <dbReference type="RuleBase" id="RU000304"/>
    </source>
</evidence>
<evidence type="ECO:0000313" key="11">
    <source>
        <dbReference type="EMBL" id="MEQ2164602.1"/>
    </source>
</evidence>
<evidence type="ECO:0000313" key="12">
    <source>
        <dbReference type="Proteomes" id="UP001476798"/>
    </source>
</evidence>
<dbReference type="PROSITE" id="PS51285">
    <property type="entry name" value="AGC_KINASE_CTER"/>
    <property type="match status" value="1"/>
</dbReference>
<dbReference type="Gene3D" id="3.30.200.20">
    <property type="entry name" value="Phosphorylase Kinase, domain 1"/>
    <property type="match status" value="2"/>
</dbReference>
<evidence type="ECO:0000256" key="2">
    <source>
        <dbReference type="ARBA" id="ARBA00022679"/>
    </source>
</evidence>
<gene>
    <name evidence="11" type="primary">PRKG1</name>
    <name evidence="11" type="ORF">GOODEAATRI_008357</name>
</gene>
<keyword evidence="5 6" id="KW-0067">ATP-binding</keyword>
<dbReference type="PANTHER" id="PTHR24353:SF111">
    <property type="match status" value="1"/>
</dbReference>
<dbReference type="EMBL" id="JAHRIO010020434">
    <property type="protein sequence ID" value="MEQ2164602.1"/>
    <property type="molecule type" value="Genomic_DNA"/>
</dbReference>
<dbReference type="PROSITE" id="PS00108">
    <property type="entry name" value="PROTEIN_KINASE_ST"/>
    <property type="match status" value="1"/>
</dbReference>
<dbReference type="InterPro" id="IPR008271">
    <property type="entry name" value="Ser/Thr_kinase_AS"/>
</dbReference>
<dbReference type="PROSITE" id="PS00107">
    <property type="entry name" value="PROTEIN_KINASE_ATP"/>
    <property type="match status" value="1"/>
</dbReference>
<dbReference type="SMART" id="SM00220">
    <property type="entry name" value="S_TKc"/>
    <property type="match status" value="1"/>
</dbReference>
<evidence type="ECO:0000256" key="3">
    <source>
        <dbReference type="ARBA" id="ARBA00022741"/>
    </source>
</evidence>
<proteinExistence type="inferred from homology"/>
<dbReference type="SUPFAM" id="SSF56112">
    <property type="entry name" value="Protein kinase-like (PK-like)"/>
    <property type="match status" value="1"/>
</dbReference>
<protein>
    <submittedName>
        <fullName evidence="11">cGMP-dependent protein kinase 1</fullName>
    </submittedName>
</protein>
<dbReference type="GO" id="GO:0016301">
    <property type="term" value="F:kinase activity"/>
    <property type="evidence" value="ECO:0007669"/>
    <property type="project" value="UniProtKB-KW"/>
</dbReference>
<dbReference type="InterPro" id="IPR000719">
    <property type="entry name" value="Prot_kinase_dom"/>
</dbReference>
<name>A0ABV0MZT0_9TELE</name>